<proteinExistence type="predicted"/>
<comment type="caution">
    <text evidence="1">The sequence shown here is derived from an EMBL/GenBank/DDBJ whole genome shotgun (WGS) entry which is preliminary data.</text>
</comment>
<gene>
    <name evidence="1" type="ORF">PN36_21705</name>
</gene>
<dbReference type="EMBL" id="JSZA02000098">
    <property type="protein sequence ID" value="KHD07399.1"/>
    <property type="molecule type" value="Genomic_DNA"/>
</dbReference>
<dbReference type="Proteomes" id="UP000030428">
    <property type="component" value="Unassembled WGS sequence"/>
</dbReference>
<dbReference type="AlphaFoldDB" id="A0A0A6PAX5"/>
<sequence>MNKKPIRWSKEKNLILKKERGVCFEDVKKIIENKQELDILEHPNKDKYSHQRIFVVRIDDYVYGVPFVETDDEIFLKTIIPNRKYNKQYS</sequence>
<name>A0A0A6PAX5_9GAMM</name>
<reference evidence="1 2" key="1">
    <citation type="journal article" date="2016" name="Front. Microbiol.">
        <title>Single-Cell (Meta-)Genomics of a Dimorphic Candidatus Thiomargarita nelsonii Reveals Genomic Plasticity.</title>
        <authorList>
            <person name="Flood B.E."/>
            <person name="Fliss P."/>
            <person name="Jones D.S."/>
            <person name="Dick G.J."/>
            <person name="Jain S."/>
            <person name="Kaster A.K."/>
            <person name="Winkel M."/>
            <person name="Mussmann M."/>
            <person name="Bailey J."/>
        </authorList>
    </citation>
    <scope>NUCLEOTIDE SEQUENCE [LARGE SCALE GENOMIC DNA]</scope>
    <source>
        <strain evidence="1">Hydrate Ridge</strain>
    </source>
</reference>
<accession>A0A0A6PAX5</accession>
<evidence type="ECO:0000313" key="2">
    <source>
        <dbReference type="Proteomes" id="UP000030428"/>
    </source>
</evidence>
<protein>
    <submittedName>
        <fullName evidence="1">Toxin</fullName>
    </submittedName>
</protein>
<evidence type="ECO:0000313" key="1">
    <source>
        <dbReference type="EMBL" id="KHD07399.1"/>
    </source>
</evidence>
<organism evidence="1 2">
    <name type="scientific">Candidatus Thiomargarita nelsonii</name>
    <dbReference type="NCBI Taxonomy" id="1003181"/>
    <lineage>
        <taxon>Bacteria</taxon>
        <taxon>Pseudomonadati</taxon>
        <taxon>Pseudomonadota</taxon>
        <taxon>Gammaproteobacteria</taxon>
        <taxon>Thiotrichales</taxon>
        <taxon>Thiotrichaceae</taxon>
        <taxon>Thiomargarita</taxon>
    </lineage>
</organism>
<keyword evidence="2" id="KW-1185">Reference proteome</keyword>